<sequence>MKTLRKFILAFLLANVIGNFSFRRLSFLQYDMAAGWFTLENGIKYLVSLACYIAVAVWVYQILEGLEKWREKNKSR</sequence>
<keyword evidence="1" id="KW-0472">Membrane</keyword>
<protein>
    <submittedName>
        <fullName evidence="2">Uncharacterized protein</fullName>
    </submittedName>
</protein>
<feature type="transmembrane region" description="Helical" evidence="1">
    <location>
        <begin position="42"/>
        <end position="63"/>
    </location>
</feature>
<name>A0A172ZEU3_9BACL</name>
<dbReference type="EMBL" id="CP013023">
    <property type="protein sequence ID" value="ANF95680.1"/>
    <property type="molecule type" value="Genomic_DNA"/>
</dbReference>
<reference evidence="2 3" key="2">
    <citation type="journal article" date="2016" name="Int. J. Syst. Evol. Microbiol.">
        <title>Paenibacillus bovis sp. nov., isolated from raw yak (Bos grunniens) milk.</title>
        <authorList>
            <person name="Gao C."/>
            <person name="Han J."/>
            <person name="Liu Z."/>
            <person name="Xu X."/>
            <person name="Hang F."/>
            <person name="Wu Z."/>
        </authorList>
    </citation>
    <scope>NUCLEOTIDE SEQUENCE [LARGE SCALE GENOMIC DNA]</scope>
    <source>
        <strain evidence="2 3">BD3526</strain>
    </source>
</reference>
<dbReference type="Proteomes" id="UP000078148">
    <property type="component" value="Chromosome"/>
</dbReference>
<reference evidence="3" key="1">
    <citation type="submission" date="2015-10" db="EMBL/GenBank/DDBJ databases">
        <title>Genome of Paenibacillus bovis sp. nov.</title>
        <authorList>
            <person name="Wu Z."/>
            <person name="Gao C."/>
            <person name="Liu Z."/>
            <person name="Zheng H."/>
        </authorList>
    </citation>
    <scope>NUCLEOTIDE SEQUENCE [LARGE SCALE GENOMIC DNA]</scope>
    <source>
        <strain evidence="3">BD3526</strain>
    </source>
</reference>
<evidence type="ECO:0000313" key="2">
    <source>
        <dbReference type="EMBL" id="ANF95680.1"/>
    </source>
</evidence>
<keyword evidence="3" id="KW-1185">Reference proteome</keyword>
<proteinExistence type="predicted"/>
<gene>
    <name evidence="2" type="ORF">AR543_06495</name>
</gene>
<keyword evidence="1" id="KW-1133">Transmembrane helix</keyword>
<dbReference type="AlphaFoldDB" id="A0A172ZEU3"/>
<accession>A0A172ZEU3</accession>
<evidence type="ECO:0000256" key="1">
    <source>
        <dbReference type="SAM" id="Phobius"/>
    </source>
</evidence>
<evidence type="ECO:0000313" key="3">
    <source>
        <dbReference type="Proteomes" id="UP000078148"/>
    </source>
</evidence>
<dbReference type="RefSeq" id="WP_060532833.1">
    <property type="nucleotide sequence ID" value="NZ_CP013023.1"/>
</dbReference>
<organism evidence="2 3">
    <name type="scientific">Paenibacillus bovis</name>
    <dbReference type="NCBI Taxonomy" id="1616788"/>
    <lineage>
        <taxon>Bacteria</taxon>
        <taxon>Bacillati</taxon>
        <taxon>Bacillota</taxon>
        <taxon>Bacilli</taxon>
        <taxon>Bacillales</taxon>
        <taxon>Paenibacillaceae</taxon>
        <taxon>Paenibacillus</taxon>
    </lineage>
</organism>
<dbReference type="KEGG" id="pbv:AR543_06495"/>
<dbReference type="OrthoDB" id="2623105at2"/>
<keyword evidence="1" id="KW-0812">Transmembrane</keyword>